<dbReference type="SUPFAM" id="SSF49785">
    <property type="entry name" value="Galactose-binding domain-like"/>
    <property type="match status" value="1"/>
</dbReference>
<dbReference type="AlphaFoldDB" id="A0A2U3JXX5"/>
<dbReference type="Proteomes" id="UP000238701">
    <property type="component" value="Unassembled WGS sequence"/>
</dbReference>
<dbReference type="EMBL" id="OMOD01000007">
    <property type="protein sequence ID" value="SPF32282.1"/>
    <property type="molecule type" value="Genomic_DNA"/>
</dbReference>
<dbReference type="InterPro" id="IPR008979">
    <property type="entry name" value="Galactose-bd-like_sf"/>
</dbReference>
<feature type="chain" id="PRO_5015719356" evidence="1">
    <location>
        <begin position="25"/>
        <end position="1010"/>
    </location>
</feature>
<organism evidence="2 3">
    <name type="scientific">Candidatus Sulfotelmatobacter kueseliae</name>
    <dbReference type="NCBI Taxonomy" id="2042962"/>
    <lineage>
        <taxon>Bacteria</taxon>
        <taxon>Pseudomonadati</taxon>
        <taxon>Acidobacteriota</taxon>
        <taxon>Terriglobia</taxon>
        <taxon>Terriglobales</taxon>
        <taxon>Candidatus Korobacteraceae</taxon>
        <taxon>Candidatus Sulfotelmatobacter</taxon>
    </lineage>
</organism>
<dbReference type="InterPro" id="IPR053161">
    <property type="entry name" value="Ulvan_degrading_GH"/>
</dbReference>
<accession>A0A2U3JXX5</accession>
<proteinExistence type="predicted"/>
<reference evidence="3" key="1">
    <citation type="submission" date="2018-02" db="EMBL/GenBank/DDBJ databases">
        <authorList>
            <person name="Hausmann B."/>
        </authorList>
    </citation>
    <scope>NUCLEOTIDE SEQUENCE [LARGE SCALE GENOMIC DNA]</scope>
    <source>
        <strain evidence="3">Peat soil MAG SbA1</strain>
    </source>
</reference>
<feature type="signal peptide" evidence="1">
    <location>
        <begin position="1"/>
        <end position="24"/>
    </location>
</feature>
<keyword evidence="1" id="KW-0732">Signal</keyword>
<evidence type="ECO:0000313" key="3">
    <source>
        <dbReference type="Proteomes" id="UP000238701"/>
    </source>
</evidence>
<protein>
    <submittedName>
        <fullName evidence="2">Uncharacterized protein</fullName>
    </submittedName>
</protein>
<name>A0A2U3JXX5_9BACT</name>
<gene>
    <name evidence="2" type="ORF">SBA1_1040050</name>
</gene>
<sequence length="1010" mass="113323">MRSNYCSVLALLACTLYLTLFSSAQRSSSKREDSRDELRTSFENPPASARPMVRWWWPGGDVTDEEIARELRIIKDAGLGGVEIQSFKDGLNPNPTGEVARRVDSFLTPAWFNRVKYAIEEGGRLGLDVDLTFGSGWPFGGPYIPLELASQRLSFHQIALTGPSTFAGPFPGAPLRAGEKLVAVVAAPGSLPSYGKRKIQEFSDSPPIDTVIESGKIDVASAIVLTPQIAEDNSLKWEVPAGQWVLFSFIQAPTLQNVEGGAGIGTQWVLDHLKRQALDKHIEAVGEAGKKYFGADFGKSLRAIFCDSLEVSAESMYWTDDFLAEFQKRRGYDLTPYLPLVKRPGESDPGEEYPSLPVFDAPETGERVRHDYWLTVSDLMIDNFYQPLIDWAHSNHLKARIQAHGAPADLLRIYGQADFPETEVLYADGSYDFLKLASSGGHLFGRNAISSETFVWRDHPYETTPELMKTTVDELFTAGINRIIYHGFPYEYMDRPEPGWFPFSTQYELVYTFSSLLNFHNPFWPYLKPLNDYMARVQTLSQSGHSVSRVALYSHRLYYPSWMPTDEDYPLEYSLMANGYNFDFINEDTLLHHATVENHELKTPGNAYPSLVLRNETRITLQLAKKLEEFARAGLPIVFAEHMPAEEVSFKDYESHGQRIRQIMQEIIGSQKDATAKSATVQGRGSVRFVDDATAVRGVLQAELKVGPNLRFATPEPSIFFQQFDAGSTSFFFFRNPKAESQDARVTLAAGRRIPQVWDPWTGEVTEAPVYRSESGSVTLDIHLNPYGSELIGLAESREGEHAVRTNFQRIEHTSDGLFGVATEPGTYHTEFDDGKGKTSLVSPTEIPLALTLGPNWDLNLVGNDKDGKEWSERIHAAPLRDWSLSQNLRYFSGHGHYSLDVQVAEPYLRPGLALELDLGEVHDVAEVWINNRKVASLLMRPYRVDVAPYLKAGSNHFEIVVTNTLRNRLVGDGMSGDPHFVMFQRRVFFMPSGMIGPVRLLPEARVKLQ</sequence>
<dbReference type="PANTHER" id="PTHR36848:SF2">
    <property type="entry name" value="SECRETED PROTEIN"/>
    <property type="match status" value="1"/>
</dbReference>
<evidence type="ECO:0000256" key="1">
    <source>
        <dbReference type="SAM" id="SignalP"/>
    </source>
</evidence>
<dbReference type="OrthoDB" id="9761519at2"/>
<dbReference type="NCBIfam" id="NF045579">
    <property type="entry name" value="rhamnoside_JR"/>
    <property type="match status" value="1"/>
</dbReference>
<evidence type="ECO:0000313" key="2">
    <source>
        <dbReference type="EMBL" id="SPF32282.1"/>
    </source>
</evidence>
<dbReference type="Pfam" id="PF17132">
    <property type="entry name" value="Glyco_hydro_106"/>
    <property type="match status" value="2"/>
</dbReference>
<dbReference type="Gene3D" id="2.60.120.260">
    <property type="entry name" value="Galactose-binding domain-like"/>
    <property type="match status" value="1"/>
</dbReference>
<dbReference type="PANTHER" id="PTHR36848">
    <property type="entry name" value="DNA-BINDING PROTEIN (PUTATIVE SECRETED PROTEIN)-RELATED"/>
    <property type="match status" value="1"/>
</dbReference>